<accession>A0ABW2XH63</accession>
<gene>
    <name evidence="3" type="ORF">ACFQZM_12480</name>
</gene>
<dbReference type="Gene3D" id="3.30.565.10">
    <property type="entry name" value="Histidine kinase-like ATPase, C-terminal domain"/>
    <property type="match status" value="1"/>
</dbReference>
<keyword evidence="1" id="KW-0418">Kinase</keyword>
<sequence>MPEIVKAVRGIFMINIDAAVEAGFLAMASSARAPEIARLFVAEVFCKRNLGSDYVARVVATELVTNVFKHTDTEVVVVRVLCEDGCPVVEVHDEDDEVPVVECVGGEAESGRGLLMMSMLVEAWGVQVRPGGGKVVWARLGRG</sequence>
<dbReference type="InterPro" id="IPR050267">
    <property type="entry name" value="Anti-sigma-factor_SerPK"/>
</dbReference>
<dbReference type="SUPFAM" id="SSF55874">
    <property type="entry name" value="ATPase domain of HSP90 chaperone/DNA topoisomerase II/histidine kinase"/>
    <property type="match status" value="1"/>
</dbReference>
<keyword evidence="3" id="KW-0067">ATP-binding</keyword>
<dbReference type="InterPro" id="IPR003594">
    <property type="entry name" value="HATPase_dom"/>
</dbReference>
<dbReference type="PANTHER" id="PTHR35526:SF3">
    <property type="entry name" value="ANTI-SIGMA-F FACTOR RSBW"/>
    <property type="match status" value="1"/>
</dbReference>
<keyword evidence="1" id="KW-0808">Transferase</keyword>
<reference evidence="4" key="1">
    <citation type="journal article" date="2019" name="Int. J. Syst. Evol. Microbiol.">
        <title>The Global Catalogue of Microorganisms (GCM) 10K type strain sequencing project: providing services to taxonomists for standard genome sequencing and annotation.</title>
        <authorList>
            <consortium name="The Broad Institute Genomics Platform"/>
            <consortium name="The Broad Institute Genome Sequencing Center for Infectious Disease"/>
            <person name="Wu L."/>
            <person name="Ma J."/>
        </authorList>
    </citation>
    <scope>NUCLEOTIDE SEQUENCE [LARGE SCALE GENOMIC DNA]</scope>
    <source>
        <strain evidence="4">JCM 9371</strain>
    </source>
</reference>
<dbReference type="CDD" id="cd16936">
    <property type="entry name" value="HATPase_RsbW-like"/>
    <property type="match status" value="1"/>
</dbReference>
<dbReference type="EMBL" id="JBHTGP010000006">
    <property type="protein sequence ID" value="MFD0685317.1"/>
    <property type="molecule type" value="Genomic_DNA"/>
</dbReference>
<protein>
    <submittedName>
        <fullName evidence="3">ATP-binding protein</fullName>
    </submittedName>
</protein>
<evidence type="ECO:0000256" key="1">
    <source>
        <dbReference type="ARBA" id="ARBA00022527"/>
    </source>
</evidence>
<name>A0ABW2XH63_9ACTN</name>
<evidence type="ECO:0000313" key="3">
    <source>
        <dbReference type="EMBL" id="MFD0685317.1"/>
    </source>
</evidence>
<keyword evidence="3" id="KW-0547">Nucleotide-binding</keyword>
<dbReference type="InterPro" id="IPR036890">
    <property type="entry name" value="HATPase_C_sf"/>
</dbReference>
<organism evidence="3 4">
    <name type="scientific">Actinomadura fibrosa</name>
    <dbReference type="NCBI Taxonomy" id="111802"/>
    <lineage>
        <taxon>Bacteria</taxon>
        <taxon>Bacillati</taxon>
        <taxon>Actinomycetota</taxon>
        <taxon>Actinomycetes</taxon>
        <taxon>Streptosporangiales</taxon>
        <taxon>Thermomonosporaceae</taxon>
        <taxon>Actinomadura</taxon>
    </lineage>
</organism>
<keyword evidence="4" id="KW-1185">Reference proteome</keyword>
<dbReference type="PANTHER" id="PTHR35526">
    <property type="entry name" value="ANTI-SIGMA-F FACTOR RSBW-RELATED"/>
    <property type="match status" value="1"/>
</dbReference>
<dbReference type="RefSeq" id="WP_131761942.1">
    <property type="nucleotide sequence ID" value="NZ_CAACUY010000198.1"/>
</dbReference>
<evidence type="ECO:0000313" key="4">
    <source>
        <dbReference type="Proteomes" id="UP001597063"/>
    </source>
</evidence>
<keyword evidence="1" id="KW-0723">Serine/threonine-protein kinase</keyword>
<dbReference type="GO" id="GO:0005524">
    <property type="term" value="F:ATP binding"/>
    <property type="evidence" value="ECO:0007669"/>
    <property type="project" value="UniProtKB-KW"/>
</dbReference>
<dbReference type="Pfam" id="PF13581">
    <property type="entry name" value="HATPase_c_2"/>
    <property type="match status" value="1"/>
</dbReference>
<dbReference type="Proteomes" id="UP001597063">
    <property type="component" value="Unassembled WGS sequence"/>
</dbReference>
<feature type="domain" description="Histidine kinase/HSP90-like ATPase" evidence="2">
    <location>
        <begin position="35"/>
        <end position="138"/>
    </location>
</feature>
<comment type="caution">
    <text evidence="3">The sequence shown here is derived from an EMBL/GenBank/DDBJ whole genome shotgun (WGS) entry which is preliminary data.</text>
</comment>
<evidence type="ECO:0000259" key="2">
    <source>
        <dbReference type="Pfam" id="PF13581"/>
    </source>
</evidence>
<proteinExistence type="predicted"/>